<comment type="caution">
    <text evidence="2">The sequence shown here is derived from an EMBL/GenBank/DDBJ whole genome shotgun (WGS) entry which is preliminary data.</text>
</comment>
<accession>A0A4V5NA46</accession>
<dbReference type="Proteomes" id="UP000310066">
    <property type="component" value="Unassembled WGS sequence"/>
</dbReference>
<dbReference type="OrthoDB" id="4187154at2759"/>
<dbReference type="STRING" id="329885.A0A4V5NA46"/>
<evidence type="ECO:0000256" key="1">
    <source>
        <dbReference type="SAM" id="MobiDB-lite"/>
    </source>
</evidence>
<name>A0A4V5NA46_9PEZI</name>
<reference evidence="2 3" key="1">
    <citation type="submission" date="2017-03" db="EMBL/GenBank/DDBJ databases">
        <title>Genomes of endolithic fungi from Antarctica.</title>
        <authorList>
            <person name="Coleine C."/>
            <person name="Masonjones S."/>
            <person name="Stajich J.E."/>
        </authorList>
    </citation>
    <scope>NUCLEOTIDE SEQUENCE [LARGE SCALE GENOMIC DNA]</scope>
    <source>
        <strain evidence="2 3">CCFEE 5311</strain>
    </source>
</reference>
<sequence>MDVAFPAEHKRPKLSNAFELQLFTGHLQSTAGLEIGEDIADLCGPDSESDFDDLLFDNCDSPEDSASCEVRYLPASPAVDTRPAGFDSPATSLKRSSSLAGSEPADIRNIQADSVLALVDAGLRLAISDKSKRLGKDLRVHGGKRLKRLRDVAPALWSPGYLTTVADRAIFLPTISHALSSVASKVSHSAHLGWKVAKLCPADTSHERSALSAHLWRLLQEGEYMYPSKSTARLKPLFGGTQTVFGHDTDGPETFEPSRDLDEQFVEYDDDLSEFEESSPCEDLLMYDDDLLDSMLQEDLNLDGDAESRWTPLAVEEDILEALLDSADASSDAGSGNPFGCTSATYDDRWAGPRDENIVALQLESAIEDDPFDKQRIDDPEAETWLDGHEMFAA</sequence>
<evidence type="ECO:0000313" key="2">
    <source>
        <dbReference type="EMBL" id="TKA42409.1"/>
    </source>
</evidence>
<feature type="region of interest" description="Disordered" evidence="1">
    <location>
        <begin position="369"/>
        <end position="394"/>
    </location>
</feature>
<dbReference type="EMBL" id="NAJP01000023">
    <property type="protein sequence ID" value="TKA42409.1"/>
    <property type="molecule type" value="Genomic_DNA"/>
</dbReference>
<dbReference type="AlphaFoldDB" id="A0A4V5NA46"/>
<gene>
    <name evidence="2" type="ORF">B0A54_06859</name>
</gene>
<proteinExistence type="predicted"/>
<evidence type="ECO:0000313" key="3">
    <source>
        <dbReference type="Proteomes" id="UP000310066"/>
    </source>
</evidence>
<protein>
    <submittedName>
        <fullName evidence="2">Uncharacterized protein</fullName>
    </submittedName>
</protein>
<organism evidence="2 3">
    <name type="scientific">Friedmanniomyces endolithicus</name>
    <dbReference type="NCBI Taxonomy" id="329885"/>
    <lineage>
        <taxon>Eukaryota</taxon>
        <taxon>Fungi</taxon>
        <taxon>Dikarya</taxon>
        <taxon>Ascomycota</taxon>
        <taxon>Pezizomycotina</taxon>
        <taxon>Dothideomycetes</taxon>
        <taxon>Dothideomycetidae</taxon>
        <taxon>Mycosphaerellales</taxon>
        <taxon>Teratosphaeriaceae</taxon>
        <taxon>Friedmanniomyces</taxon>
    </lineage>
</organism>